<accession>A0A926DY42</accession>
<feature type="chain" id="PRO_5039159567" evidence="5">
    <location>
        <begin position="22"/>
        <end position="342"/>
    </location>
</feature>
<feature type="domain" description="Periplasmic binding protein" evidence="6">
    <location>
        <begin position="60"/>
        <end position="315"/>
    </location>
</feature>
<dbReference type="GO" id="GO:0030246">
    <property type="term" value="F:carbohydrate binding"/>
    <property type="evidence" value="ECO:0007669"/>
    <property type="project" value="UniProtKB-ARBA"/>
</dbReference>
<evidence type="ECO:0000256" key="3">
    <source>
        <dbReference type="ARBA" id="ARBA00022729"/>
    </source>
</evidence>
<dbReference type="Proteomes" id="UP000653127">
    <property type="component" value="Unassembled WGS sequence"/>
</dbReference>
<dbReference type="Pfam" id="PF13407">
    <property type="entry name" value="Peripla_BP_4"/>
    <property type="match status" value="1"/>
</dbReference>
<dbReference type="PROSITE" id="PS51257">
    <property type="entry name" value="PROKAR_LIPOPROTEIN"/>
    <property type="match status" value="1"/>
</dbReference>
<sequence>MKTRKLLALALSAVMASALFTGCGSTPSSSAPAPAPESSSAASAPEAEPSSTADKEEIVIGCTLQNLSEEFMTMLKGAMEIKLKEYDNVKLVVNDAESKPDKQASQLDSFVAQKVDAVIISPVDADALAPAVKSVVDAGIPVITCSADVTGDMGQVWVGSENENGGQIEAEFVAEQLGGKGNVAILRGPLGAFAEQGRFKGYEAAFANYPDIKIVFDQTANWQREEAMALVENWLTTGTQIDAILCQNDGMALGALEAVKAAGKKDEIIIAGIDAIQDALDSIKAGELDATCFQDAIGQGEGALEMAVKAANGEKIERNNIPFELVTKDNVDGYYSRIKLPE</sequence>
<evidence type="ECO:0000256" key="2">
    <source>
        <dbReference type="ARBA" id="ARBA00007639"/>
    </source>
</evidence>
<dbReference type="GO" id="GO:0030313">
    <property type="term" value="C:cell envelope"/>
    <property type="evidence" value="ECO:0007669"/>
    <property type="project" value="UniProtKB-SubCell"/>
</dbReference>
<comment type="similarity">
    <text evidence="2">Belongs to the bacterial solute-binding protein 2 family.</text>
</comment>
<evidence type="ECO:0000256" key="4">
    <source>
        <dbReference type="SAM" id="MobiDB-lite"/>
    </source>
</evidence>
<protein>
    <submittedName>
        <fullName evidence="7">Sugar ABC transporter substrate-binding protein</fullName>
    </submittedName>
</protein>
<evidence type="ECO:0000259" key="6">
    <source>
        <dbReference type="Pfam" id="PF13407"/>
    </source>
</evidence>
<evidence type="ECO:0000256" key="5">
    <source>
        <dbReference type="SAM" id="SignalP"/>
    </source>
</evidence>
<gene>
    <name evidence="7" type="ORF">H8711_11585</name>
</gene>
<reference evidence="7" key="1">
    <citation type="submission" date="2020-08" db="EMBL/GenBank/DDBJ databases">
        <title>Genome public.</title>
        <authorList>
            <person name="Liu C."/>
            <person name="Sun Q."/>
        </authorList>
    </citation>
    <scope>NUCLEOTIDE SEQUENCE</scope>
    <source>
        <strain evidence="7">NSJ-31</strain>
    </source>
</reference>
<keyword evidence="8" id="KW-1185">Reference proteome</keyword>
<evidence type="ECO:0000313" key="7">
    <source>
        <dbReference type="EMBL" id="MBC8547568.1"/>
    </source>
</evidence>
<organism evidence="7 8">
    <name type="scientific">Ligaoa zhengdingensis</name>
    <dbReference type="NCBI Taxonomy" id="2763658"/>
    <lineage>
        <taxon>Bacteria</taxon>
        <taxon>Bacillati</taxon>
        <taxon>Bacillota</taxon>
        <taxon>Clostridia</taxon>
        <taxon>Eubacteriales</taxon>
        <taxon>Oscillospiraceae</taxon>
        <taxon>Ligaoa</taxon>
    </lineage>
</organism>
<dbReference type="PANTHER" id="PTHR46847">
    <property type="entry name" value="D-ALLOSE-BINDING PERIPLASMIC PROTEIN-RELATED"/>
    <property type="match status" value="1"/>
</dbReference>
<dbReference type="InterPro" id="IPR025997">
    <property type="entry name" value="SBP_2_dom"/>
</dbReference>
<dbReference type="EMBL" id="JACRST010000024">
    <property type="protein sequence ID" value="MBC8547568.1"/>
    <property type="molecule type" value="Genomic_DNA"/>
</dbReference>
<dbReference type="SUPFAM" id="SSF53822">
    <property type="entry name" value="Periplasmic binding protein-like I"/>
    <property type="match status" value="1"/>
</dbReference>
<feature type="compositionally biased region" description="Low complexity" evidence="4">
    <location>
        <begin position="25"/>
        <end position="52"/>
    </location>
</feature>
<name>A0A926DY42_9FIRM</name>
<dbReference type="PANTHER" id="PTHR46847:SF1">
    <property type="entry name" value="D-ALLOSE-BINDING PERIPLASMIC PROTEIN-RELATED"/>
    <property type="match status" value="1"/>
</dbReference>
<dbReference type="RefSeq" id="WP_249283611.1">
    <property type="nucleotide sequence ID" value="NZ_JACRST010000024.1"/>
</dbReference>
<evidence type="ECO:0000313" key="8">
    <source>
        <dbReference type="Proteomes" id="UP000653127"/>
    </source>
</evidence>
<dbReference type="CDD" id="cd06301">
    <property type="entry name" value="PBP1_rhizopine_binding-like"/>
    <property type="match status" value="1"/>
</dbReference>
<evidence type="ECO:0000256" key="1">
    <source>
        <dbReference type="ARBA" id="ARBA00004196"/>
    </source>
</evidence>
<comment type="subcellular location">
    <subcellularLocation>
        <location evidence="1">Cell envelope</location>
    </subcellularLocation>
</comment>
<dbReference type="AlphaFoldDB" id="A0A926DY42"/>
<comment type="caution">
    <text evidence="7">The sequence shown here is derived from an EMBL/GenBank/DDBJ whole genome shotgun (WGS) entry which is preliminary data.</text>
</comment>
<keyword evidence="3 5" id="KW-0732">Signal</keyword>
<feature type="region of interest" description="Disordered" evidence="4">
    <location>
        <begin position="25"/>
        <end position="55"/>
    </location>
</feature>
<dbReference type="InterPro" id="IPR028082">
    <property type="entry name" value="Peripla_BP_I"/>
</dbReference>
<dbReference type="Gene3D" id="3.40.50.2300">
    <property type="match status" value="2"/>
</dbReference>
<proteinExistence type="inferred from homology"/>
<feature type="signal peptide" evidence="5">
    <location>
        <begin position="1"/>
        <end position="21"/>
    </location>
</feature>